<name>A0A0C9TSE2_PAXIN</name>
<evidence type="ECO:0000313" key="1">
    <source>
        <dbReference type="EMBL" id="KIJ10096.1"/>
    </source>
</evidence>
<evidence type="ECO:0000313" key="2">
    <source>
        <dbReference type="Proteomes" id="UP000053647"/>
    </source>
</evidence>
<reference evidence="1 2" key="1">
    <citation type="submission" date="2014-06" db="EMBL/GenBank/DDBJ databases">
        <authorList>
            <consortium name="DOE Joint Genome Institute"/>
            <person name="Kuo A."/>
            <person name="Kohler A."/>
            <person name="Nagy L.G."/>
            <person name="Floudas D."/>
            <person name="Copeland A."/>
            <person name="Barry K.W."/>
            <person name="Cichocki N."/>
            <person name="Veneault-Fourrey C."/>
            <person name="LaButti K."/>
            <person name="Lindquist E.A."/>
            <person name="Lipzen A."/>
            <person name="Lundell T."/>
            <person name="Morin E."/>
            <person name="Murat C."/>
            <person name="Sun H."/>
            <person name="Tunlid A."/>
            <person name="Henrissat B."/>
            <person name="Grigoriev I.V."/>
            <person name="Hibbett D.S."/>
            <person name="Martin F."/>
            <person name="Nordberg H.P."/>
            <person name="Cantor M.N."/>
            <person name="Hua S.X."/>
        </authorList>
    </citation>
    <scope>NUCLEOTIDE SEQUENCE [LARGE SCALE GENOMIC DNA]</scope>
    <source>
        <strain evidence="1 2">ATCC 200175</strain>
    </source>
</reference>
<dbReference type="EMBL" id="KN819418">
    <property type="protein sequence ID" value="KIJ10096.1"/>
    <property type="molecule type" value="Genomic_DNA"/>
</dbReference>
<feature type="non-terminal residue" evidence="1">
    <location>
        <position position="1"/>
    </location>
</feature>
<dbReference type="AlphaFoldDB" id="A0A0C9TSE2"/>
<dbReference type="Proteomes" id="UP000053647">
    <property type="component" value="Unassembled WGS sequence"/>
</dbReference>
<reference evidence="2" key="2">
    <citation type="submission" date="2015-01" db="EMBL/GenBank/DDBJ databases">
        <title>Evolutionary Origins and Diversification of the Mycorrhizal Mutualists.</title>
        <authorList>
            <consortium name="DOE Joint Genome Institute"/>
            <consortium name="Mycorrhizal Genomics Consortium"/>
            <person name="Kohler A."/>
            <person name="Kuo A."/>
            <person name="Nagy L.G."/>
            <person name="Floudas D."/>
            <person name="Copeland A."/>
            <person name="Barry K.W."/>
            <person name="Cichocki N."/>
            <person name="Veneault-Fourrey C."/>
            <person name="LaButti K."/>
            <person name="Lindquist E.A."/>
            <person name="Lipzen A."/>
            <person name="Lundell T."/>
            <person name="Morin E."/>
            <person name="Murat C."/>
            <person name="Riley R."/>
            <person name="Ohm R."/>
            <person name="Sun H."/>
            <person name="Tunlid A."/>
            <person name="Henrissat B."/>
            <person name="Grigoriev I.V."/>
            <person name="Hibbett D.S."/>
            <person name="Martin F."/>
        </authorList>
    </citation>
    <scope>NUCLEOTIDE SEQUENCE [LARGE SCALE GENOMIC DNA]</scope>
    <source>
        <strain evidence="2">ATCC 200175</strain>
    </source>
</reference>
<dbReference type="OrthoDB" id="2669850at2759"/>
<accession>A0A0C9TSE2</accession>
<gene>
    <name evidence="1" type="ORF">PAXINDRAFT_86586</name>
</gene>
<proteinExistence type="predicted"/>
<sequence length="64" mass="7350">FGMKKKQKLGVPLNQPCILQLDCWVIHCSIAFHTWLDVNYEWIQYWFVPAGTTGVAQPCNIGIQ</sequence>
<protein>
    <recommendedName>
        <fullName evidence="3">DDE-1 domain-containing protein</fullName>
    </recommendedName>
</protein>
<keyword evidence="2" id="KW-1185">Reference proteome</keyword>
<organism evidence="1 2">
    <name type="scientific">Paxillus involutus ATCC 200175</name>
    <dbReference type="NCBI Taxonomy" id="664439"/>
    <lineage>
        <taxon>Eukaryota</taxon>
        <taxon>Fungi</taxon>
        <taxon>Dikarya</taxon>
        <taxon>Basidiomycota</taxon>
        <taxon>Agaricomycotina</taxon>
        <taxon>Agaricomycetes</taxon>
        <taxon>Agaricomycetidae</taxon>
        <taxon>Boletales</taxon>
        <taxon>Paxilineae</taxon>
        <taxon>Paxillaceae</taxon>
        <taxon>Paxillus</taxon>
    </lineage>
</organism>
<evidence type="ECO:0008006" key="3">
    <source>
        <dbReference type="Google" id="ProtNLM"/>
    </source>
</evidence>
<dbReference type="HOGENOM" id="CLU_046752_5_0_1"/>